<protein>
    <submittedName>
        <fullName evidence="1">Uncharacterized protein</fullName>
    </submittedName>
</protein>
<reference evidence="1 2" key="2">
    <citation type="journal article" date="2010" name="Nucleic Acids Res.">
        <title>BeetleBase in 2010: revisions to provide comprehensive genomic information for Tribolium castaneum.</title>
        <authorList>
            <person name="Kim H.S."/>
            <person name="Murphy T."/>
            <person name="Xia J."/>
            <person name="Caragea D."/>
            <person name="Park Y."/>
            <person name="Beeman R.W."/>
            <person name="Lorenzen M.D."/>
            <person name="Butcher S."/>
            <person name="Manak J.R."/>
            <person name="Brown S.J."/>
        </authorList>
    </citation>
    <scope>GENOME REANNOTATION</scope>
    <source>
        <strain evidence="1 2">Georgia GA2</strain>
    </source>
</reference>
<proteinExistence type="predicted"/>
<dbReference type="AlphaFoldDB" id="D6WA52"/>
<gene>
    <name evidence="1" type="primary">GLEAN_00465</name>
    <name evidence="1" type="ORF">TcasGA2_TC000465</name>
</gene>
<accession>D6WA52</accession>
<sequence>MAVIRFHMFTFQLLWNQYEILFHNLRLVIHKFLTEVAWLEATTDLAAQDVIMELPRMRYMNHLTAKSNL</sequence>
<dbReference type="EMBL" id="KQ971312">
    <property type="protein sequence ID" value="EEZ98059.1"/>
    <property type="molecule type" value="Genomic_DNA"/>
</dbReference>
<evidence type="ECO:0000313" key="2">
    <source>
        <dbReference type="Proteomes" id="UP000007266"/>
    </source>
</evidence>
<keyword evidence="2" id="KW-1185">Reference proteome</keyword>
<organism evidence="1 2">
    <name type="scientific">Tribolium castaneum</name>
    <name type="common">Red flour beetle</name>
    <dbReference type="NCBI Taxonomy" id="7070"/>
    <lineage>
        <taxon>Eukaryota</taxon>
        <taxon>Metazoa</taxon>
        <taxon>Ecdysozoa</taxon>
        <taxon>Arthropoda</taxon>
        <taxon>Hexapoda</taxon>
        <taxon>Insecta</taxon>
        <taxon>Pterygota</taxon>
        <taxon>Neoptera</taxon>
        <taxon>Endopterygota</taxon>
        <taxon>Coleoptera</taxon>
        <taxon>Polyphaga</taxon>
        <taxon>Cucujiformia</taxon>
        <taxon>Tenebrionidae</taxon>
        <taxon>Tenebrionidae incertae sedis</taxon>
        <taxon>Tribolium</taxon>
    </lineage>
</organism>
<name>D6WA52_TRICA</name>
<dbReference type="HOGENOM" id="CLU_2779146_0_0_1"/>
<reference evidence="1 2" key="1">
    <citation type="journal article" date="2008" name="Nature">
        <title>The genome of the model beetle and pest Tribolium castaneum.</title>
        <authorList>
            <consortium name="Tribolium Genome Sequencing Consortium"/>
            <person name="Richards S."/>
            <person name="Gibbs R.A."/>
            <person name="Weinstock G.M."/>
            <person name="Brown S.J."/>
            <person name="Denell R."/>
            <person name="Beeman R.W."/>
            <person name="Gibbs R."/>
            <person name="Beeman R.W."/>
            <person name="Brown S.J."/>
            <person name="Bucher G."/>
            <person name="Friedrich M."/>
            <person name="Grimmelikhuijzen C.J."/>
            <person name="Klingler M."/>
            <person name="Lorenzen M."/>
            <person name="Richards S."/>
            <person name="Roth S."/>
            <person name="Schroder R."/>
            <person name="Tautz D."/>
            <person name="Zdobnov E.M."/>
            <person name="Muzny D."/>
            <person name="Gibbs R.A."/>
            <person name="Weinstock G.M."/>
            <person name="Attaway T."/>
            <person name="Bell S."/>
            <person name="Buhay C.J."/>
            <person name="Chandrabose M.N."/>
            <person name="Chavez D."/>
            <person name="Clerk-Blankenburg K.P."/>
            <person name="Cree A."/>
            <person name="Dao M."/>
            <person name="Davis C."/>
            <person name="Chacko J."/>
            <person name="Dinh H."/>
            <person name="Dugan-Rocha S."/>
            <person name="Fowler G."/>
            <person name="Garner T.T."/>
            <person name="Garnes J."/>
            <person name="Gnirke A."/>
            <person name="Hawes A."/>
            <person name="Hernandez J."/>
            <person name="Hines S."/>
            <person name="Holder M."/>
            <person name="Hume J."/>
            <person name="Jhangiani S.N."/>
            <person name="Joshi V."/>
            <person name="Khan Z.M."/>
            <person name="Jackson L."/>
            <person name="Kovar C."/>
            <person name="Kowis A."/>
            <person name="Lee S."/>
            <person name="Lewis L.R."/>
            <person name="Margolis J."/>
            <person name="Morgan M."/>
            <person name="Nazareth L.V."/>
            <person name="Nguyen N."/>
            <person name="Okwuonu G."/>
            <person name="Parker D."/>
            <person name="Richards S."/>
            <person name="Ruiz S.J."/>
            <person name="Santibanez J."/>
            <person name="Savard J."/>
            <person name="Scherer S.E."/>
            <person name="Schneider B."/>
            <person name="Sodergren E."/>
            <person name="Tautz D."/>
            <person name="Vattahil S."/>
            <person name="Villasana D."/>
            <person name="White C.S."/>
            <person name="Wright R."/>
            <person name="Park Y."/>
            <person name="Beeman R.W."/>
            <person name="Lord J."/>
            <person name="Oppert B."/>
            <person name="Lorenzen M."/>
            <person name="Brown S."/>
            <person name="Wang L."/>
            <person name="Savard J."/>
            <person name="Tautz D."/>
            <person name="Richards S."/>
            <person name="Weinstock G."/>
            <person name="Gibbs R.A."/>
            <person name="Liu Y."/>
            <person name="Worley K."/>
            <person name="Weinstock G."/>
            <person name="Elsik C.G."/>
            <person name="Reese J.T."/>
            <person name="Elhaik E."/>
            <person name="Landan G."/>
            <person name="Graur D."/>
            <person name="Arensburger P."/>
            <person name="Atkinson P."/>
            <person name="Beeman R.W."/>
            <person name="Beidler J."/>
            <person name="Brown S.J."/>
            <person name="Demuth J.P."/>
            <person name="Drury D.W."/>
            <person name="Du Y.Z."/>
            <person name="Fujiwara H."/>
            <person name="Lorenzen M."/>
            <person name="Maselli V."/>
            <person name="Osanai M."/>
            <person name="Park Y."/>
            <person name="Robertson H.M."/>
            <person name="Tu Z."/>
            <person name="Wang J.J."/>
            <person name="Wang S."/>
            <person name="Richards S."/>
            <person name="Song H."/>
            <person name="Zhang L."/>
            <person name="Sodergren E."/>
            <person name="Werner D."/>
            <person name="Stanke M."/>
            <person name="Morgenstern B."/>
            <person name="Solovyev V."/>
            <person name="Kosarev P."/>
            <person name="Brown G."/>
            <person name="Chen H.C."/>
            <person name="Ermolaeva O."/>
            <person name="Hlavina W."/>
            <person name="Kapustin Y."/>
            <person name="Kiryutin B."/>
            <person name="Kitts P."/>
            <person name="Maglott D."/>
            <person name="Pruitt K."/>
            <person name="Sapojnikov V."/>
            <person name="Souvorov A."/>
            <person name="Mackey A.J."/>
            <person name="Waterhouse R.M."/>
            <person name="Wyder S."/>
            <person name="Zdobnov E.M."/>
            <person name="Zdobnov E.M."/>
            <person name="Wyder S."/>
            <person name="Kriventseva E.V."/>
            <person name="Kadowaki T."/>
            <person name="Bork P."/>
            <person name="Aranda M."/>
            <person name="Bao R."/>
            <person name="Beermann A."/>
            <person name="Berns N."/>
            <person name="Bolognesi R."/>
            <person name="Bonneton F."/>
            <person name="Bopp D."/>
            <person name="Brown S.J."/>
            <person name="Bucher G."/>
            <person name="Butts T."/>
            <person name="Chaumot A."/>
            <person name="Denell R.E."/>
            <person name="Ferrier D.E."/>
            <person name="Friedrich M."/>
            <person name="Gordon C.M."/>
            <person name="Jindra M."/>
            <person name="Klingler M."/>
            <person name="Lan Q."/>
            <person name="Lattorff H.M."/>
            <person name="Laudet V."/>
            <person name="von Levetsow C."/>
            <person name="Liu Z."/>
            <person name="Lutz R."/>
            <person name="Lynch J.A."/>
            <person name="da Fonseca R.N."/>
            <person name="Posnien N."/>
            <person name="Reuter R."/>
            <person name="Roth S."/>
            <person name="Savard J."/>
            <person name="Schinko J.B."/>
            <person name="Schmitt C."/>
            <person name="Schoppmeier M."/>
            <person name="Schroder R."/>
            <person name="Shippy T.D."/>
            <person name="Simonnet F."/>
            <person name="Marques-Souza H."/>
            <person name="Tautz D."/>
            <person name="Tomoyasu Y."/>
            <person name="Trauner J."/>
            <person name="Van der Zee M."/>
            <person name="Vervoort M."/>
            <person name="Wittkopp N."/>
            <person name="Wimmer E.A."/>
            <person name="Yang X."/>
            <person name="Jones A.K."/>
            <person name="Sattelle D.B."/>
            <person name="Ebert P.R."/>
            <person name="Nelson D."/>
            <person name="Scott J.G."/>
            <person name="Beeman R.W."/>
            <person name="Muthukrishnan S."/>
            <person name="Kramer K.J."/>
            <person name="Arakane Y."/>
            <person name="Beeman R.W."/>
            <person name="Zhu Q."/>
            <person name="Hogenkamp D."/>
            <person name="Dixit R."/>
            <person name="Oppert B."/>
            <person name="Jiang H."/>
            <person name="Zou Z."/>
            <person name="Marshall J."/>
            <person name="Elpidina E."/>
            <person name="Vinokurov K."/>
            <person name="Oppert C."/>
            <person name="Zou Z."/>
            <person name="Evans J."/>
            <person name="Lu Z."/>
            <person name="Zhao P."/>
            <person name="Sumathipala N."/>
            <person name="Altincicek B."/>
            <person name="Vilcinskas A."/>
            <person name="Williams M."/>
            <person name="Hultmark D."/>
            <person name="Hetru C."/>
            <person name="Jiang H."/>
            <person name="Grimmelikhuijzen C.J."/>
            <person name="Hauser F."/>
            <person name="Cazzamali G."/>
            <person name="Williamson M."/>
            <person name="Park Y."/>
            <person name="Li B."/>
            <person name="Tanaka Y."/>
            <person name="Predel R."/>
            <person name="Neupert S."/>
            <person name="Schachtner J."/>
            <person name="Verleyen P."/>
            <person name="Raible F."/>
            <person name="Bork P."/>
            <person name="Friedrich M."/>
            <person name="Walden K.K."/>
            <person name="Robertson H.M."/>
            <person name="Angeli S."/>
            <person name="Foret S."/>
            <person name="Bucher G."/>
            <person name="Schuetz S."/>
            <person name="Maleszka R."/>
            <person name="Wimmer E.A."/>
            <person name="Beeman R.W."/>
            <person name="Lorenzen M."/>
            <person name="Tomoyasu Y."/>
            <person name="Miller S.C."/>
            <person name="Grossmann D."/>
            <person name="Bucher G."/>
        </authorList>
    </citation>
    <scope>NUCLEOTIDE SEQUENCE [LARGE SCALE GENOMIC DNA]</scope>
    <source>
        <strain evidence="1 2">Georgia GA2</strain>
    </source>
</reference>
<evidence type="ECO:0000313" key="1">
    <source>
        <dbReference type="EMBL" id="EEZ98059.1"/>
    </source>
</evidence>
<dbReference type="Proteomes" id="UP000007266">
    <property type="component" value="Linkage group 2"/>
</dbReference>